<dbReference type="EC" id="1.1.1.-" evidence="1"/>
<keyword evidence="1" id="KW-0560">Oxidoreductase</keyword>
<dbReference type="Proteomes" id="UP001380953">
    <property type="component" value="Unassembled WGS sequence"/>
</dbReference>
<sequence length="577" mass="63884">MLELSERGLEHTEAWKAAGVELPRFNRRQVAEHTLDHPRWVHFGAGNIFRSLIAKAQQKLLNQGLADTGIIAAGTPDSETIDLVYRPHDNLTLLVEMDAEGRLRKEVLASVAEALCADPFRTDDYARLVRAFENPSLQLVSFTVTEKGYALTEPRGGYTQEALNDFEAGPEAAEQVMAVVAALALRRYRKGASPLAFVSLDNCPHNGDVLRKGLTTVAKEWAIRGHAEKGFVHYLENRSLVSFPLTMIDKITPRPSSLIREELKRLGIGGMEEITSSRHTYAAPFVNAENIEYLVIEDDFPAGRPPLEAAGILFADRDTVNRADAMKVTACLNPLHTALAVTGCLLGYTRISDEMRDPVLRALAERIGRNEGLPVVVDPGILSPEKFLDEVLNKRFPNPFIPDTPQRIASDTSKKIGIRFGHTLRAYMERAELDAADLTAIPLAIAAWCRYLMGVDDEGRPFEPSPDPMLEELRRRLNRPADRTADTAEAFETASKMSDRKDVWPGALPNVRAILADAELFAVDLYAAGLGGKIEKMFRDMLDGPGAVRRTLERELGTERHDADDPARIPAERSNPL</sequence>
<proteinExistence type="predicted"/>
<evidence type="ECO:0000313" key="1">
    <source>
        <dbReference type="EMBL" id="MEJ8305393.1"/>
    </source>
</evidence>
<reference evidence="1" key="1">
    <citation type="submission" date="2024-03" db="EMBL/GenBank/DDBJ databases">
        <title>Whole genome sequecning of epiphytes from Marcgravia umbellata leaves.</title>
        <authorList>
            <person name="Kumar G."/>
            <person name="Savka M.A."/>
        </authorList>
    </citation>
    <scope>NUCLEOTIDE SEQUENCE</scope>
    <source>
        <strain evidence="1">RIT_BL5</strain>
    </source>
</reference>
<name>A0ACC6PEQ0_9BACL</name>
<accession>A0ACC6PEQ0</accession>
<gene>
    <name evidence="1" type="ORF">WKI47_15905</name>
</gene>
<keyword evidence="2" id="KW-1185">Reference proteome</keyword>
<comment type="caution">
    <text evidence="1">The sequence shown here is derived from an EMBL/GenBank/DDBJ whole genome shotgun (WGS) entry which is preliminary data.</text>
</comment>
<protein>
    <submittedName>
        <fullName evidence="1">Mannitol dehydrogenase family protein</fullName>
        <ecNumber evidence="1">1.1.1.-</ecNumber>
    </submittedName>
</protein>
<evidence type="ECO:0000313" key="2">
    <source>
        <dbReference type="Proteomes" id="UP001380953"/>
    </source>
</evidence>
<dbReference type="EMBL" id="JBBKAR010000042">
    <property type="protein sequence ID" value="MEJ8305393.1"/>
    <property type="molecule type" value="Genomic_DNA"/>
</dbReference>
<organism evidence="1 2">
    <name type="scientific">Saccharibacillus sacchari</name>
    <dbReference type="NCBI Taxonomy" id="456493"/>
    <lineage>
        <taxon>Bacteria</taxon>
        <taxon>Bacillati</taxon>
        <taxon>Bacillota</taxon>
        <taxon>Bacilli</taxon>
        <taxon>Bacillales</taxon>
        <taxon>Paenibacillaceae</taxon>
        <taxon>Saccharibacillus</taxon>
    </lineage>
</organism>